<sequence length="428" mass="46933">MAASVPGSHGTRRYPVGSNLRFQKPVDRRSESTFWGASFRTPLRFLAQPVAPMDKTPDAFDYAFHPIHLQILSSPPRPTPLPLPVATNILTSIESLHSRFVVEPDTTTHSASYATKMLQSHCVGWLVGVLGGLECCEEDEAGSDAAGSKAEEREDLVARVSRLVAALSGRSASGARTRTWVLPNAGIIELHEPEFATQTAEDGYGFTTWRSSLILARHIDRTPLPLPPLTVLELGSGTGLAGIAALKRGASVTLTDHNTTVLTNLRRNVIANGFDPSEEGEMSVSGRPPSRASVRRLDWMWHAEGCARLDDLFDGDDDDDKVADVPHSDAFDLVLAADCVFDPDHPSLIPRVVTARLRREPGAEFWCVVPVRDRWARDIGDFESAMEACGLALARREDVVEEGEGDRGEGVETLYRLYTYRWALLPRT</sequence>
<organism evidence="5 6">
    <name type="scientific">Blyttiomyces helicus</name>
    <dbReference type="NCBI Taxonomy" id="388810"/>
    <lineage>
        <taxon>Eukaryota</taxon>
        <taxon>Fungi</taxon>
        <taxon>Fungi incertae sedis</taxon>
        <taxon>Chytridiomycota</taxon>
        <taxon>Chytridiomycota incertae sedis</taxon>
        <taxon>Chytridiomycetes</taxon>
        <taxon>Chytridiomycetes incertae sedis</taxon>
        <taxon>Blyttiomyces</taxon>
    </lineage>
</organism>
<proteinExistence type="inferred from homology"/>
<evidence type="ECO:0008006" key="7">
    <source>
        <dbReference type="Google" id="ProtNLM"/>
    </source>
</evidence>
<dbReference type="Pfam" id="PF10294">
    <property type="entry name" value="Methyltransf_16"/>
    <property type="match status" value="1"/>
</dbReference>
<dbReference type="Proteomes" id="UP000269721">
    <property type="component" value="Unassembled WGS sequence"/>
</dbReference>
<keyword evidence="1" id="KW-0489">Methyltransferase</keyword>
<keyword evidence="2" id="KW-0808">Transferase</keyword>
<dbReference type="AlphaFoldDB" id="A0A4P9W4V1"/>
<dbReference type="GO" id="GO:0032259">
    <property type="term" value="P:methylation"/>
    <property type="evidence" value="ECO:0007669"/>
    <property type="project" value="UniProtKB-KW"/>
</dbReference>
<evidence type="ECO:0000256" key="1">
    <source>
        <dbReference type="ARBA" id="ARBA00022603"/>
    </source>
</evidence>
<keyword evidence="3" id="KW-0949">S-adenosyl-L-methionine</keyword>
<dbReference type="SUPFAM" id="SSF53335">
    <property type="entry name" value="S-adenosyl-L-methionine-dependent methyltransferases"/>
    <property type="match status" value="1"/>
</dbReference>
<dbReference type="EMBL" id="KZ998631">
    <property type="protein sequence ID" value="RKO85908.1"/>
    <property type="molecule type" value="Genomic_DNA"/>
</dbReference>
<dbReference type="InterPro" id="IPR029063">
    <property type="entry name" value="SAM-dependent_MTases_sf"/>
</dbReference>
<evidence type="ECO:0000256" key="4">
    <source>
        <dbReference type="ARBA" id="ARBA00043988"/>
    </source>
</evidence>
<evidence type="ECO:0000256" key="2">
    <source>
        <dbReference type="ARBA" id="ARBA00022679"/>
    </source>
</evidence>
<dbReference type="GO" id="GO:0008168">
    <property type="term" value="F:methyltransferase activity"/>
    <property type="evidence" value="ECO:0007669"/>
    <property type="project" value="UniProtKB-KW"/>
</dbReference>
<dbReference type="PANTHER" id="PTHR14614:SF164">
    <property type="entry name" value="HISTONE-ARGININE METHYLTRANSFERASE METTL23"/>
    <property type="match status" value="1"/>
</dbReference>
<accession>A0A4P9W4V1</accession>
<evidence type="ECO:0000256" key="3">
    <source>
        <dbReference type="ARBA" id="ARBA00022691"/>
    </source>
</evidence>
<comment type="similarity">
    <text evidence="4">Belongs to the methyltransferase superfamily. METTL23 family.</text>
</comment>
<evidence type="ECO:0000313" key="6">
    <source>
        <dbReference type="Proteomes" id="UP000269721"/>
    </source>
</evidence>
<name>A0A4P9W4V1_9FUNG</name>
<evidence type="ECO:0000313" key="5">
    <source>
        <dbReference type="EMBL" id="RKO85908.1"/>
    </source>
</evidence>
<dbReference type="OrthoDB" id="443981at2759"/>
<keyword evidence="6" id="KW-1185">Reference proteome</keyword>
<dbReference type="InterPro" id="IPR019410">
    <property type="entry name" value="Methyltransf_16"/>
</dbReference>
<dbReference type="GO" id="GO:0005634">
    <property type="term" value="C:nucleus"/>
    <property type="evidence" value="ECO:0007669"/>
    <property type="project" value="TreeGrafter"/>
</dbReference>
<gene>
    <name evidence="5" type="ORF">BDK51DRAFT_43591</name>
</gene>
<reference evidence="6" key="1">
    <citation type="journal article" date="2018" name="Nat. Microbiol.">
        <title>Leveraging single-cell genomics to expand the fungal tree of life.</title>
        <authorList>
            <person name="Ahrendt S.R."/>
            <person name="Quandt C.A."/>
            <person name="Ciobanu D."/>
            <person name="Clum A."/>
            <person name="Salamov A."/>
            <person name="Andreopoulos B."/>
            <person name="Cheng J.F."/>
            <person name="Woyke T."/>
            <person name="Pelin A."/>
            <person name="Henrissat B."/>
            <person name="Reynolds N.K."/>
            <person name="Benny G.L."/>
            <person name="Smith M.E."/>
            <person name="James T.Y."/>
            <person name="Grigoriev I.V."/>
        </authorList>
    </citation>
    <scope>NUCLEOTIDE SEQUENCE [LARGE SCALE GENOMIC DNA]</scope>
</reference>
<dbReference type="PANTHER" id="PTHR14614">
    <property type="entry name" value="HEPATOCELLULAR CARCINOMA-ASSOCIATED ANTIGEN"/>
    <property type="match status" value="1"/>
</dbReference>
<dbReference type="Gene3D" id="3.40.50.150">
    <property type="entry name" value="Vaccinia Virus protein VP39"/>
    <property type="match status" value="1"/>
</dbReference>
<dbReference type="GO" id="GO:0005737">
    <property type="term" value="C:cytoplasm"/>
    <property type="evidence" value="ECO:0007669"/>
    <property type="project" value="TreeGrafter"/>
</dbReference>
<protein>
    <recommendedName>
        <fullName evidence="7">Methyltransferase-domain-containing protein</fullName>
    </recommendedName>
</protein>